<reference evidence="2 3" key="1">
    <citation type="journal article" date="2022" name="Nat. Microbiol.">
        <title>The microbiome of a bacterivorous marine choanoflagellate contains a resource-demanding obligate bacterial associate.</title>
        <authorList>
            <person name="Needham D.M."/>
            <person name="Poirier C."/>
            <person name="Bachy C."/>
            <person name="George E.E."/>
            <person name="Wilken S."/>
            <person name="Yung C.C.M."/>
            <person name="Limardo A.J."/>
            <person name="Morando M."/>
            <person name="Sudek L."/>
            <person name="Malmstrom R.R."/>
            <person name="Keeling P.J."/>
            <person name="Santoro A.E."/>
            <person name="Worden A.Z."/>
        </authorList>
    </citation>
    <scope>NUCLEOTIDE SEQUENCE [LARGE SCALE GENOMIC DNA]</scope>
    <source>
        <strain evidence="2 3">Comchoano-1</strain>
    </source>
</reference>
<accession>A0ABY5DKT8</accession>
<keyword evidence="1" id="KW-0732">Signal</keyword>
<protein>
    <recommendedName>
        <fullName evidence="4">Outer membrane protein beta-barrel domain-containing protein</fullName>
    </recommendedName>
</protein>
<organism evidence="2 3">
    <name type="scientific">Candidatus Comchoanobacter bicostacola</name>
    <dbReference type="NCBI Taxonomy" id="2919598"/>
    <lineage>
        <taxon>Bacteria</taxon>
        <taxon>Pseudomonadati</taxon>
        <taxon>Pseudomonadota</taxon>
        <taxon>Gammaproteobacteria</taxon>
        <taxon>Candidatus Comchoanobacterales</taxon>
        <taxon>Candidatus Comchoanobacteraceae</taxon>
        <taxon>Candidatus Comchoanobacter</taxon>
    </lineage>
</organism>
<gene>
    <name evidence="2" type="ORF">MMH89_01725</name>
</gene>
<feature type="chain" id="PRO_5046407553" description="Outer membrane protein beta-barrel domain-containing protein" evidence="1">
    <location>
        <begin position="19"/>
        <end position="172"/>
    </location>
</feature>
<evidence type="ECO:0000313" key="2">
    <source>
        <dbReference type="EMBL" id="UTC24869.1"/>
    </source>
</evidence>
<dbReference type="EMBL" id="CP092900">
    <property type="protein sequence ID" value="UTC24869.1"/>
    <property type="molecule type" value="Genomic_DNA"/>
</dbReference>
<keyword evidence="3" id="KW-1185">Reference proteome</keyword>
<feature type="signal peptide" evidence="1">
    <location>
        <begin position="1"/>
        <end position="18"/>
    </location>
</feature>
<dbReference type="RefSeq" id="WP_258568658.1">
    <property type="nucleotide sequence ID" value="NZ_CP092900.1"/>
</dbReference>
<sequence>MKFRSLLLLGVVSQLALASTVEISAGLAQTSQARNAVKLGVSLVNDTSESAQVYGSLSTYLDTSETHEATDVIEASVGGLFNSASESYKYKLGVAATSVQSNNLNNRYDYNEGCYDCRYSPSARYALGFQLGARYEFDSATHLDLDCILTHSDEDVFASLSLGFVKSMSESC</sequence>
<dbReference type="Proteomes" id="UP001055955">
    <property type="component" value="Chromosome"/>
</dbReference>
<proteinExistence type="predicted"/>
<evidence type="ECO:0000256" key="1">
    <source>
        <dbReference type="SAM" id="SignalP"/>
    </source>
</evidence>
<evidence type="ECO:0008006" key="4">
    <source>
        <dbReference type="Google" id="ProtNLM"/>
    </source>
</evidence>
<name>A0ABY5DKT8_9GAMM</name>
<evidence type="ECO:0000313" key="3">
    <source>
        <dbReference type="Proteomes" id="UP001055955"/>
    </source>
</evidence>